<keyword evidence="2" id="KW-1185">Reference proteome</keyword>
<name>A0ABV7E815_9SPHN</name>
<evidence type="ECO:0000313" key="2">
    <source>
        <dbReference type="Proteomes" id="UP001595456"/>
    </source>
</evidence>
<sequence length="97" mass="10348">MLTQLNPPLPVHILDRGAGQALAVIDYGPEHHLVWVTALDNGGEIWCAPNPRVRVQANWTLGRTKGSPGHQWAQPLPAEARAAATPCSCGLEEAALP</sequence>
<organism evidence="1 2">
    <name type="scientific">Alteraurantiacibacter palmitatis</name>
    <dbReference type="NCBI Taxonomy" id="2054628"/>
    <lineage>
        <taxon>Bacteria</taxon>
        <taxon>Pseudomonadati</taxon>
        <taxon>Pseudomonadota</taxon>
        <taxon>Alphaproteobacteria</taxon>
        <taxon>Sphingomonadales</taxon>
        <taxon>Erythrobacteraceae</taxon>
        <taxon>Alteraurantiacibacter</taxon>
    </lineage>
</organism>
<proteinExistence type="predicted"/>
<dbReference type="RefSeq" id="WP_336925660.1">
    <property type="nucleotide sequence ID" value="NZ_JBANRO010000005.1"/>
</dbReference>
<evidence type="ECO:0000313" key="1">
    <source>
        <dbReference type="EMBL" id="MFC3097946.1"/>
    </source>
</evidence>
<comment type="caution">
    <text evidence="1">The sequence shown here is derived from an EMBL/GenBank/DDBJ whole genome shotgun (WGS) entry which is preliminary data.</text>
</comment>
<reference evidence="2" key="1">
    <citation type="journal article" date="2019" name="Int. J. Syst. Evol. Microbiol.">
        <title>The Global Catalogue of Microorganisms (GCM) 10K type strain sequencing project: providing services to taxonomists for standard genome sequencing and annotation.</title>
        <authorList>
            <consortium name="The Broad Institute Genomics Platform"/>
            <consortium name="The Broad Institute Genome Sequencing Center for Infectious Disease"/>
            <person name="Wu L."/>
            <person name="Ma J."/>
        </authorList>
    </citation>
    <scope>NUCLEOTIDE SEQUENCE [LARGE SCALE GENOMIC DNA]</scope>
    <source>
        <strain evidence="2">KCTC 52607</strain>
    </source>
</reference>
<dbReference type="EMBL" id="JBHRST010000011">
    <property type="protein sequence ID" value="MFC3097946.1"/>
    <property type="molecule type" value="Genomic_DNA"/>
</dbReference>
<dbReference type="Proteomes" id="UP001595456">
    <property type="component" value="Unassembled WGS sequence"/>
</dbReference>
<gene>
    <name evidence="1" type="ORF">ACFODU_09075</name>
</gene>
<accession>A0ABV7E815</accession>
<protein>
    <submittedName>
        <fullName evidence="1">Uncharacterized protein</fullName>
    </submittedName>
</protein>